<dbReference type="AlphaFoldDB" id="A0A381ZAM5"/>
<protein>
    <submittedName>
        <fullName evidence="1">Uncharacterized protein</fullName>
    </submittedName>
</protein>
<dbReference type="EMBL" id="UINC01020592">
    <property type="protein sequence ID" value="SVA86326.1"/>
    <property type="molecule type" value="Genomic_DNA"/>
</dbReference>
<organism evidence="1">
    <name type="scientific">marine metagenome</name>
    <dbReference type="NCBI Taxonomy" id="408172"/>
    <lineage>
        <taxon>unclassified sequences</taxon>
        <taxon>metagenomes</taxon>
        <taxon>ecological metagenomes</taxon>
    </lineage>
</organism>
<evidence type="ECO:0000313" key="1">
    <source>
        <dbReference type="EMBL" id="SVA86326.1"/>
    </source>
</evidence>
<reference evidence="1" key="1">
    <citation type="submission" date="2018-05" db="EMBL/GenBank/DDBJ databases">
        <authorList>
            <person name="Lanie J.A."/>
            <person name="Ng W.-L."/>
            <person name="Kazmierczak K.M."/>
            <person name="Andrzejewski T.M."/>
            <person name="Davidsen T.M."/>
            <person name="Wayne K.J."/>
            <person name="Tettelin H."/>
            <person name="Glass J.I."/>
            <person name="Rusch D."/>
            <person name="Podicherti R."/>
            <person name="Tsui H.-C.T."/>
            <person name="Winkler M.E."/>
        </authorList>
    </citation>
    <scope>NUCLEOTIDE SEQUENCE</scope>
</reference>
<proteinExistence type="predicted"/>
<name>A0A381ZAM5_9ZZZZ</name>
<sequence length="66" mass="7819">MRTRDLDTTIIKGILTQERTKMTDDWENIPVCVHDMLNEFHKDGMSRTLSISFKVTKGREVPYYQK</sequence>
<accession>A0A381ZAM5</accession>
<gene>
    <name evidence="1" type="ORF">METZ01_LOCUS139180</name>
</gene>